<gene>
    <name evidence="2" type="ORF">Mgra_00004463</name>
</gene>
<evidence type="ECO:0000313" key="2">
    <source>
        <dbReference type="EMBL" id="KAF7636204.1"/>
    </source>
</evidence>
<dbReference type="EMBL" id="JABEBT010000033">
    <property type="protein sequence ID" value="KAF7636204.1"/>
    <property type="molecule type" value="Genomic_DNA"/>
</dbReference>
<comment type="caution">
    <text evidence="2">The sequence shown here is derived from an EMBL/GenBank/DDBJ whole genome shotgun (WGS) entry which is preliminary data.</text>
</comment>
<name>A0A8S9ZSH5_9BILA</name>
<keyword evidence="3" id="KW-1185">Reference proteome</keyword>
<protein>
    <submittedName>
        <fullName evidence="2">Uncharacterized protein</fullName>
    </submittedName>
</protein>
<dbReference type="SUPFAM" id="SSF46966">
    <property type="entry name" value="Spectrin repeat"/>
    <property type="match status" value="1"/>
</dbReference>
<feature type="coiled-coil region" evidence="1">
    <location>
        <begin position="99"/>
        <end position="133"/>
    </location>
</feature>
<organism evidence="2 3">
    <name type="scientific">Meloidogyne graminicola</name>
    <dbReference type="NCBI Taxonomy" id="189291"/>
    <lineage>
        <taxon>Eukaryota</taxon>
        <taxon>Metazoa</taxon>
        <taxon>Ecdysozoa</taxon>
        <taxon>Nematoda</taxon>
        <taxon>Chromadorea</taxon>
        <taxon>Rhabditida</taxon>
        <taxon>Tylenchina</taxon>
        <taxon>Tylenchomorpha</taxon>
        <taxon>Tylenchoidea</taxon>
        <taxon>Meloidogynidae</taxon>
        <taxon>Meloidogyninae</taxon>
        <taxon>Meloidogyne</taxon>
    </lineage>
</organism>
<sequence>MRNFIPLFFILSKIMDSLHSECLRRSADITSLISELGQLQHAQLEQIQKIPLNYEKEGRNYFMEMKEKLNSYSTEVAKQIAEADKLCLECADSLSPEQFHMLKENRHCLQHTYERLERQADAILARLDLATALLLEFTSRASTFQSWIFERGRQLDSLRAELGDPNRLDFIQRLFEDLNEQILSKRSELCSIEQLAQKIEVEIAAYVDEINDRGGGGMSSPICEGIALVTTSQLLQQHKVRETVLRAQEDYEVFKYFSLLLAKQELEQLLQGLSSNSMQYQQTLTEWLNHAEKQILNFSDLPIHPKA</sequence>
<keyword evidence="1" id="KW-0175">Coiled coil</keyword>
<proteinExistence type="predicted"/>
<dbReference type="Proteomes" id="UP000605970">
    <property type="component" value="Unassembled WGS sequence"/>
</dbReference>
<accession>A0A8S9ZSH5</accession>
<evidence type="ECO:0000313" key="3">
    <source>
        <dbReference type="Proteomes" id="UP000605970"/>
    </source>
</evidence>
<reference evidence="2" key="1">
    <citation type="journal article" date="2020" name="Ecol. Evol.">
        <title>Genome structure and content of the rice root-knot nematode (Meloidogyne graminicola).</title>
        <authorList>
            <person name="Phan N.T."/>
            <person name="Danchin E.G.J."/>
            <person name="Klopp C."/>
            <person name="Perfus-Barbeoch L."/>
            <person name="Kozlowski D.K."/>
            <person name="Koutsovoulos G.D."/>
            <person name="Lopez-Roques C."/>
            <person name="Bouchez O."/>
            <person name="Zahm M."/>
            <person name="Besnard G."/>
            <person name="Bellafiore S."/>
        </authorList>
    </citation>
    <scope>NUCLEOTIDE SEQUENCE</scope>
    <source>
        <strain evidence="2">VN-18</strain>
    </source>
</reference>
<dbReference type="OrthoDB" id="5851853at2759"/>
<evidence type="ECO:0000256" key="1">
    <source>
        <dbReference type="SAM" id="Coils"/>
    </source>
</evidence>
<dbReference type="AlphaFoldDB" id="A0A8S9ZSH5"/>